<dbReference type="InterPro" id="IPR051691">
    <property type="entry name" value="Metab_Enz_Cyan_OpOx_G3PDH"/>
</dbReference>
<evidence type="ECO:0000313" key="5">
    <source>
        <dbReference type="Proteomes" id="UP001500542"/>
    </source>
</evidence>
<comment type="caution">
    <text evidence="4">The sequence shown here is derived from an EMBL/GenBank/DDBJ whole genome shotgun (WGS) entry which is preliminary data.</text>
</comment>
<keyword evidence="5" id="KW-1185">Reference proteome</keyword>
<dbReference type="Pfam" id="PF07992">
    <property type="entry name" value="Pyr_redox_2"/>
    <property type="match status" value="1"/>
</dbReference>
<dbReference type="Gene3D" id="3.50.50.60">
    <property type="entry name" value="FAD/NAD(P)-binding domain"/>
    <property type="match status" value="3"/>
</dbReference>
<name>A0ABP4BGL6_9ACTN</name>
<dbReference type="InterPro" id="IPR036010">
    <property type="entry name" value="2Fe-2S_ferredoxin-like_sf"/>
</dbReference>
<dbReference type="InterPro" id="IPR023753">
    <property type="entry name" value="FAD/NAD-binding_dom"/>
</dbReference>
<feature type="domain" description="FAD/NAD(P)-binding" evidence="3">
    <location>
        <begin position="165"/>
        <end position="555"/>
    </location>
</feature>
<protein>
    <recommendedName>
        <fullName evidence="3">FAD/NAD(P)-binding domain-containing protein</fullName>
    </recommendedName>
</protein>
<dbReference type="PANTHER" id="PTHR42949:SF3">
    <property type="entry name" value="ANAEROBIC GLYCEROL-3-PHOSPHATE DEHYDROGENASE SUBUNIT B"/>
    <property type="match status" value="1"/>
</dbReference>
<dbReference type="RefSeq" id="WP_343975116.1">
    <property type="nucleotide sequence ID" value="NZ_BAAAHK010000013.1"/>
</dbReference>
<evidence type="ECO:0000256" key="1">
    <source>
        <dbReference type="ARBA" id="ARBA00023002"/>
    </source>
</evidence>
<dbReference type="SUPFAM" id="SSF54292">
    <property type="entry name" value="2Fe-2S ferredoxin-like"/>
    <property type="match status" value="1"/>
</dbReference>
<dbReference type="Pfam" id="PF13510">
    <property type="entry name" value="Fer2_4"/>
    <property type="match status" value="1"/>
</dbReference>
<feature type="compositionally biased region" description="Basic and acidic residues" evidence="2">
    <location>
        <begin position="1"/>
        <end position="17"/>
    </location>
</feature>
<reference evidence="5" key="1">
    <citation type="journal article" date="2019" name="Int. J. Syst. Evol. Microbiol.">
        <title>The Global Catalogue of Microorganisms (GCM) 10K type strain sequencing project: providing services to taxonomists for standard genome sequencing and annotation.</title>
        <authorList>
            <consortium name="The Broad Institute Genomics Platform"/>
            <consortium name="The Broad Institute Genome Sequencing Center for Infectious Disease"/>
            <person name="Wu L."/>
            <person name="Ma J."/>
        </authorList>
    </citation>
    <scope>NUCLEOTIDE SEQUENCE [LARGE SCALE GENOMIC DNA]</scope>
    <source>
        <strain evidence="5">JCM 10977</strain>
    </source>
</reference>
<gene>
    <name evidence="4" type="ORF">GCM10009554_51270</name>
</gene>
<dbReference type="Gene3D" id="3.10.20.440">
    <property type="entry name" value="2Fe-2S iron-sulphur cluster binding domain, sarcosine oxidase, alpha subunit, N-terminal domain"/>
    <property type="match status" value="1"/>
</dbReference>
<dbReference type="PRINTS" id="PR00411">
    <property type="entry name" value="PNDRDTASEI"/>
</dbReference>
<feature type="compositionally biased region" description="Pro residues" evidence="2">
    <location>
        <begin position="105"/>
        <end position="129"/>
    </location>
</feature>
<dbReference type="InterPro" id="IPR041854">
    <property type="entry name" value="BFD-like_2Fe2S-bd_dom_sf"/>
</dbReference>
<dbReference type="Gene3D" id="1.10.10.1100">
    <property type="entry name" value="BFD-like [2Fe-2S]-binding domain"/>
    <property type="match status" value="1"/>
</dbReference>
<dbReference type="SUPFAM" id="SSF51905">
    <property type="entry name" value="FAD/NAD(P)-binding domain"/>
    <property type="match status" value="1"/>
</dbReference>
<dbReference type="EMBL" id="BAAAHK010000013">
    <property type="protein sequence ID" value="GAA0950764.1"/>
    <property type="molecule type" value="Genomic_DNA"/>
</dbReference>
<evidence type="ECO:0000256" key="2">
    <source>
        <dbReference type="SAM" id="MobiDB-lite"/>
    </source>
</evidence>
<keyword evidence="1" id="KW-0560">Oxidoreductase</keyword>
<dbReference type="CDD" id="cd19946">
    <property type="entry name" value="GlpA-like_Fer2_BFD-like"/>
    <property type="match status" value="1"/>
</dbReference>
<proteinExistence type="predicted"/>
<dbReference type="InterPro" id="IPR036188">
    <property type="entry name" value="FAD/NAD-bd_sf"/>
</dbReference>
<accession>A0ABP4BGL6</accession>
<dbReference type="PRINTS" id="PR00368">
    <property type="entry name" value="FADPNR"/>
</dbReference>
<feature type="region of interest" description="Disordered" evidence="2">
    <location>
        <begin position="96"/>
        <end position="136"/>
    </location>
</feature>
<dbReference type="PANTHER" id="PTHR42949">
    <property type="entry name" value="ANAEROBIC GLYCEROL-3-PHOSPHATE DEHYDROGENASE SUBUNIT B"/>
    <property type="match status" value="1"/>
</dbReference>
<dbReference type="Proteomes" id="UP001500542">
    <property type="component" value="Unassembled WGS sequence"/>
</dbReference>
<sequence>MSPHLRSTEGDPAEPRPGEPFSITLDGQPLEALPGQTVAAALMATGRDSWRTTRAGDNPRGVFCGIGSCFDCLVVVNGLPDVRACQRVVRPDDAITTQPGAALPAPAPHPDPPPTPPPPLSPPPSPSPSGPVDGHFVLGVSVSEQGKRSDGAQSALGNGVQAVPVVVVGAGPAGMSAAVAAADAGASVLLIDAAPSVGGQFNRQLPDEFRARRPERLQHGWSSFTRLRDRIANDPRITHLTETSVWSLERPATAPAATTAAPAGTAATSSAAATSAAATSSAATSSAGTSAAGASAAGASAAGVSAVGATGVAAGQWTRVWLQTGAADSAGRRVWAVGTSALVLATGAYDRVLPFPGWDLPGVYSAGAAQALAKGQRIAVGSRVLVAGTGPFLLPVAESLLGVGAEVVGLLEANKPSTVLRGWLTDPLAASTKLTEGLGYATLLARHRIPFHHGRTVVAAHGTDRVEAVTTARLGADWTPIPGTEERVEVDAVCLGFGFTPNLELAVSARCTLGTGPDGGPAVLVDEDQQTTTPGIYAAGELTGIGGANLAAAEGHLAGLAAAGGYLAGLPAAGGYLAGLAAAGASDRGGISPVPGSGLPPNGAISLPGRATTGRRRVARGKRLAAALAAAYPVRGGWLEWSAAATLVCRCEEVSRGELEEAVGERDVVGERTLKLSSRAGLGMCQGRVCGRNVSALCGVENGYGRPIGVPVRMRDLAAADVLEDL</sequence>
<organism evidence="4 5">
    <name type="scientific">Kribbella koreensis</name>
    <dbReference type="NCBI Taxonomy" id="57909"/>
    <lineage>
        <taxon>Bacteria</taxon>
        <taxon>Bacillati</taxon>
        <taxon>Actinomycetota</taxon>
        <taxon>Actinomycetes</taxon>
        <taxon>Propionibacteriales</taxon>
        <taxon>Kribbellaceae</taxon>
        <taxon>Kribbella</taxon>
    </lineage>
</organism>
<dbReference type="InterPro" id="IPR042204">
    <property type="entry name" value="2Fe-2S-bd_N"/>
</dbReference>
<evidence type="ECO:0000313" key="4">
    <source>
        <dbReference type="EMBL" id="GAA0950764.1"/>
    </source>
</evidence>
<feature type="region of interest" description="Disordered" evidence="2">
    <location>
        <begin position="1"/>
        <end position="20"/>
    </location>
</feature>
<evidence type="ECO:0000259" key="3">
    <source>
        <dbReference type="Pfam" id="PF07992"/>
    </source>
</evidence>